<dbReference type="Proteomes" id="UP001190700">
    <property type="component" value="Unassembled WGS sequence"/>
</dbReference>
<protein>
    <submittedName>
        <fullName evidence="3">Uncharacterized protein</fullName>
    </submittedName>
</protein>
<comment type="caution">
    <text evidence="3">The sequence shown here is derived from an EMBL/GenBank/DDBJ whole genome shotgun (WGS) entry which is preliminary data.</text>
</comment>
<dbReference type="EMBL" id="LGRX02002539">
    <property type="protein sequence ID" value="KAK3284008.1"/>
    <property type="molecule type" value="Genomic_DNA"/>
</dbReference>
<feature type="region of interest" description="Disordered" evidence="2">
    <location>
        <begin position="1"/>
        <end position="62"/>
    </location>
</feature>
<accession>A0AAE0GTR3</accession>
<evidence type="ECO:0000313" key="3">
    <source>
        <dbReference type="EMBL" id="KAK3284008.1"/>
    </source>
</evidence>
<feature type="coiled-coil region" evidence="1">
    <location>
        <begin position="63"/>
        <end position="97"/>
    </location>
</feature>
<keyword evidence="1" id="KW-0175">Coiled coil</keyword>
<sequence length="164" mass="18707">MASEGQQEQRETRNQQEPDQTGWDIRVPSQETEEPQDGQLDTALQATQEMELPETQGMSMDAHQDAEDELIAMTQQQEEAQEELRIIREMAQQQTADFDTVPCYTLDSITDDDFSLDSDCQNSDNLDTFNLDSDCFDFSNLDFGIENNNCKICELCFVDHFQGG</sequence>
<proteinExistence type="predicted"/>
<reference evidence="3 4" key="1">
    <citation type="journal article" date="2015" name="Genome Biol. Evol.">
        <title>Comparative Genomics of a Bacterivorous Green Alga Reveals Evolutionary Causalities and Consequences of Phago-Mixotrophic Mode of Nutrition.</title>
        <authorList>
            <person name="Burns J.A."/>
            <person name="Paasch A."/>
            <person name="Narechania A."/>
            <person name="Kim E."/>
        </authorList>
    </citation>
    <scope>NUCLEOTIDE SEQUENCE [LARGE SCALE GENOMIC DNA]</scope>
    <source>
        <strain evidence="3 4">PLY_AMNH</strain>
    </source>
</reference>
<organism evidence="3 4">
    <name type="scientific">Cymbomonas tetramitiformis</name>
    <dbReference type="NCBI Taxonomy" id="36881"/>
    <lineage>
        <taxon>Eukaryota</taxon>
        <taxon>Viridiplantae</taxon>
        <taxon>Chlorophyta</taxon>
        <taxon>Pyramimonadophyceae</taxon>
        <taxon>Pyramimonadales</taxon>
        <taxon>Pyramimonadaceae</taxon>
        <taxon>Cymbomonas</taxon>
    </lineage>
</organism>
<keyword evidence="4" id="KW-1185">Reference proteome</keyword>
<gene>
    <name evidence="3" type="ORF">CYMTET_8318</name>
</gene>
<evidence type="ECO:0000313" key="4">
    <source>
        <dbReference type="Proteomes" id="UP001190700"/>
    </source>
</evidence>
<feature type="compositionally biased region" description="Basic and acidic residues" evidence="2">
    <location>
        <begin position="7"/>
        <end position="16"/>
    </location>
</feature>
<dbReference type="AlphaFoldDB" id="A0AAE0GTR3"/>
<name>A0AAE0GTR3_9CHLO</name>
<evidence type="ECO:0000256" key="1">
    <source>
        <dbReference type="SAM" id="Coils"/>
    </source>
</evidence>
<evidence type="ECO:0000256" key="2">
    <source>
        <dbReference type="SAM" id="MobiDB-lite"/>
    </source>
</evidence>